<dbReference type="Proteomes" id="UP001163823">
    <property type="component" value="Chromosome 11"/>
</dbReference>
<dbReference type="AlphaFoldDB" id="A0AAD7L5Q7"/>
<comment type="caution">
    <text evidence="2">The sequence shown here is derived from an EMBL/GenBank/DDBJ whole genome shotgun (WGS) entry which is preliminary data.</text>
</comment>
<feature type="transmembrane region" description="Helical" evidence="1">
    <location>
        <begin position="152"/>
        <end position="171"/>
    </location>
</feature>
<proteinExistence type="predicted"/>
<dbReference type="KEGG" id="qsa:O6P43_027898"/>
<evidence type="ECO:0000313" key="3">
    <source>
        <dbReference type="Proteomes" id="UP001163823"/>
    </source>
</evidence>
<reference evidence="2" key="1">
    <citation type="journal article" date="2023" name="Science">
        <title>Elucidation of the pathway for biosynthesis of saponin adjuvants from the soapbark tree.</title>
        <authorList>
            <person name="Reed J."/>
            <person name="Orme A."/>
            <person name="El-Demerdash A."/>
            <person name="Owen C."/>
            <person name="Martin L.B.B."/>
            <person name="Misra R.C."/>
            <person name="Kikuchi S."/>
            <person name="Rejzek M."/>
            <person name="Martin A.C."/>
            <person name="Harkess A."/>
            <person name="Leebens-Mack J."/>
            <person name="Louveau T."/>
            <person name="Stephenson M.J."/>
            <person name="Osbourn A."/>
        </authorList>
    </citation>
    <scope>NUCLEOTIDE SEQUENCE</scope>
    <source>
        <strain evidence="2">S10</strain>
    </source>
</reference>
<keyword evidence="3" id="KW-1185">Reference proteome</keyword>
<keyword evidence="1" id="KW-0812">Transmembrane</keyword>
<dbReference type="EMBL" id="JARAOO010000011">
    <property type="protein sequence ID" value="KAJ7951922.1"/>
    <property type="molecule type" value="Genomic_DNA"/>
</dbReference>
<sequence>MKNLVEKSRMILSERAFQNRRNQSWQGKYCFSFIVKSVQKNVEPVDEPKVSKEKLESLENSSDPISKDSAIIKILYGNEGKTEMVSQSSSSQEQEKVDVNKKNGDVEGFVVVTKRRRNRRQFTNGSNRVIQSEINLCFSPLNRVKSTNLQGIIFFLPHLSISVSVFLLLILR</sequence>
<accession>A0AAD7L5Q7</accession>
<evidence type="ECO:0000256" key="1">
    <source>
        <dbReference type="SAM" id="Phobius"/>
    </source>
</evidence>
<keyword evidence="1" id="KW-1133">Transmembrane helix</keyword>
<organism evidence="2 3">
    <name type="scientific">Quillaja saponaria</name>
    <name type="common">Soap bark tree</name>
    <dbReference type="NCBI Taxonomy" id="32244"/>
    <lineage>
        <taxon>Eukaryota</taxon>
        <taxon>Viridiplantae</taxon>
        <taxon>Streptophyta</taxon>
        <taxon>Embryophyta</taxon>
        <taxon>Tracheophyta</taxon>
        <taxon>Spermatophyta</taxon>
        <taxon>Magnoliopsida</taxon>
        <taxon>eudicotyledons</taxon>
        <taxon>Gunneridae</taxon>
        <taxon>Pentapetalae</taxon>
        <taxon>rosids</taxon>
        <taxon>fabids</taxon>
        <taxon>Fabales</taxon>
        <taxon>Quillajaceae</taxon>
        <taxon>Quillaja</taxon>
    </lineage>
</organism>
<evidence type="ECO:0000313" key="2">
    <source>
        <dbReference type="EMBL" id="KAJ7951922.1"/>
    </source>
</evidence>
<gene>
    <name evidence="2" type="ORF">O6P43_027898</name>
</gene>
<keyword evidence="1" id="KW-0472">Membrane</keyword>
<name>A0AAD7L5Q7_QUISA</name>
<protein>
    <submittedName>
        <fullName evidence="2">Protein TSS like</fullName>
    </submittedName>
</protein>